<keyword evidence="2" id="KW-1185">Reference proteome</keyword>
<dbReference type="Proteomes" id="UP001273505">
    <property type="component" value="Unassembled WGS sequence"/>
</dbReference>
<dbReference type="InterPro" id="IPR045617">
    <property type="entry name" value="DUF6445"/>
</dbReference>
<dbReference type="RefSeq" id="WP_302723326.1">
    <property type="nucleotide sequence ID" value="NZ_JAULRU010000610.1"/>
</dbReference>
<sequence>MQLSLNPNMATSVYELGEERSPLLVVDDFLQNPDLMVEHAAQQKFAKYSEFFPGIRAPVPVEFQSLLLRTLGRQLKQVFDLQGSKLALSLCQYSIVTVPSDKLKLLQRIPHFDSPKQDELAAVFYLFKGDLGGTSFYRHNKTGFEYIDEERQVAYYKSLESENDTDNIPQQGYINGDTALFTRIGEQKGIFNRLIIYRRRNLHSGSIPSSFIPDSSPRTGRLTISTFIDCI</sequence>
<proteinExistence type="predicted"/>
<reference evidence="1 2" key="1">
    <citation type="submission" date="2023-11" db="EMBL/GenBank/DDBJ databases">
        <title>Gilvimarinus fulvus sp. nov., isolated from the surface of Kelp.</title>
        <authorList>
            <person name="Sun Y.Y."/>
            <person name="Gong Y."/>
            <person name="Du Z.J."/>
        </authorList>
    </citation>
    <scope>NUCLEOTIDE SEQUENCE [LARGE SCALE GENOMIC DNA]</scope>
    <source>
        <strain evidence="1 2">SDUM040013</strain>
    </source>
</reference>
<dbReference type="Pfam" id="PF20043">
    <property type="entry name" value="DUF6445"/>
    <property type="match status" value="1"/>
</dbReference>
<comment type="caution">
    <text evidence="1">The sequence shown here is derived from an EMBL/GenBank/DDBJ whole genome shotgun (WGS) entry which is preliminary data.</text>
</comment>
<evidence type="ECO:0000313" key="1">
    <source>
        <dbReference type="EMBL" id="MDX6850880.1"/>
    </source>
</evidence>
<dbReference type="EMBL" id="JAXAFO010000034">
    <property type="protein sequence ID" value="MDX6850880.1"/>
    <property type="molecule type" value="Genomic_DNA"/>
</dbReference>
<protein>
    <submittedName>
        <fullName evidence="1">DUF6445 family protein</fullName>
    </submittedName>
</protein>
<name>A0ABU4S1I1_9GAMM</name>
<organism evidence="1 2">
    <name type="scientific">Gilvimarinus gilvus</name>
    <dbReference type="NCBI Taxonomy" id="3058038"/>
    <lineage>
        <taxon>Bacteria</taxon>
        <taxon>Pseudomonadati</taxon>
        <taxon>Pseudomonadota</taxon>
        <taxon>Gammaproteobacteria</taxon>
        <taxon>Cellvibrionales</taxon>
        <taxon>Cellvibrionaceae</taxon>
        <taxon>Gilvimarinus</taxon>
    </lineage>
</organism>
<accession>A0ABU4S1I1</accession>
<evidence type="ECO:0000313" key="2">
    <source>
        <dbReference type="Proteomes" id="UP001273505"/>
    </source>
</evidence>
<gene>
    <name evidence="1" type="ORF">SCD92_16010</name>
</gene>